<evidence type="ECO:0000313" key="1">
    <source>
        <dbReference type="EMBL" id="RAK94454.1"/>
    </source>
</evidence>
<dbReference type="EMBL" id="KZ824535">
    <property type="protein sequence ID" value="RAK94454.1"/>
    <property type="molecule type" value="Genomic_DNA"/>
</dbReference>
<name>A0ACD1IVZ0_9EURO</name>
<gene>
    <name evidence="1" type="ORF">BO79DRAFT_3161</name>
</gene>
<sequence length="60" mass="6888">MAGNRYLILFLYISYLSRITPLVMSRYITSRGQGGFHLPKVISPLPVFLLLFTPPQEMET</sequence>
<proteinExistence type="predicted"/>
<keyword evidence="2" id="KW-1185">Reference proteome</keyword>
<evidence type="ECO:0000313" key="2">
    <source>
        <dbReference type="Proteomes" id="UP000249748"/>
    </source>
</evidence>
<dbReference type="Proteomes" id="UP000249748">
    <property type="component" value="Unassembled WGS sequence"/>
</dbReference>
<accession>A0ACD1IVZ0</accession>
<organism evidence="1 2">
    <name type="scientific">Aspergillus costaricaensis CBS 115574</name>
    <dbReference type="NCBI Taxonomy" id="1448317"/>
    <lineage>
        <taxon>Eukaryota</taxon>
        <taxon>Fungi</taxon>
        <taxon>Dikarya</taxon>
        <taxon>Ascomycota</taxon>
        <taxon>Pezizomycotina</taxon>
        <taxon>Eurotiomycetes</taxon>
        <taxon>Eurotiomycetidae</taxon>
        <taxon>Eurotiales</taxon>
        <taxon>Aspergillaceae</taxon>
        <taxon>Aspergillus</taxon>
        <taxon>Aspergillus subgen. Circumdati</taxon>
    </lineage>
</organism>
<protein>
    <submittedName>
        <fullName evidence="1">Uncharacterized protein</fullName>
    </submittedName>
</protein>
<reference evidence="1" key="1">
    <citation type="submission" date="2018-02" db="EMBL/GenBank/DDBJ databases">
        <title>The genomes of Aspergillus section Nigri reveals drivers in fungal speciation.</title>
        <authorList>
            <consortium name="DOE Joint Genome Institute"/>
            <person name="Vesth T.C."/>
            <person name="Nybo J."/>
            <person name="Theobald S."/>
            <person name="Brandl J."/>
            <person name="Frisvad J.C."/>
            <person name="Nielsen K.F."/>
            <person name="Lyhne E.K."/>
            <person name="Kogle M.E."/>
            <person name="Kuo A."/>
            <person name="Riley R."/>
            <person name="Clum A."/>
            <person name="Nolan M."/>
            <person name="Lipzen A."/>
            <person name="Salamov A."/>
            <person name="Henrissat B."/>
            <person name="Wiebenga A."/>
            <person name="De vries R.P."/>
            <person name="Grigoriev I.V."/>
            <person name="Mortensen U.H."/>
            <person name="Andersen M.R."/>
            <person name="Baker S.E."/>
        </authorList>
    </citation>
    <scope>NUCLEOTIDE SEQUENCE</scope>
    <source>
        <strain evidence="1">CBS 115574</strain>
    </source>
</reference>